<keyword evidence="2" id="KW-1185">Reference proteome</keyword>
<organism evidence="1 2">
    <name type="scientific">Violaceomyces palustris</name>
    <dbReference type="NCBI Taxonomy" id="1673888"/>
    <lineage>
        <taxon>Eukaryota</taxon>
        <taxon>Fungi</taxon>
        <taxon>Dikarya</taxon>
        <taxon>Basidiomycota</taxon>
        <taxon>Ustilaginomycotina</taxon>
        <taxon>Ustilaginomycetes</taxon>
        <taxon>Violaceomycetales</taxon>
        <taxon>Violaceomycetaceae</taxon>
        <taxon>Violaceomyces</taxon>
    </lineage>
</organism>
<evidence type="ECO:0000313" key="2">
    <source>
        <dbReference type="Proteomes" id="UP000245626"/>
    </source>
</evidence>
<gene>
    <name evidence="1" type="ORF">IE53DRAFT_370962</name>
</gene>
<evidence type="ECO:0000313" key="1">
    <source>
        <dbReference type="EMBL" id="PWN48028.1"/>
    </source>
</evidence>
<name>A0ACD0NQE7_9BASI</name>
<proteinExistence type="predicted"/>
<reference evidence="1 2" key="1">
    <citation type="journal article" date="2018" name="Mol. Biol. Evol.">
        <title>Broad Genomic Sampling Reveals a Smut Pathogenic Ancestry of the Fungal Clade Ustilaginomycotina.</title>
        <authorList>
            <person name="Kijpornyongpan T."/>
            <person name="Mondo S.J."/>
            <person name="Barry K."/>
            <person name="Sandor L."/>
            <person name="Lee J."/>
            <person name="Lipzen A."/>
            <person name="Pangilinan J."/>
            <person name="LaButti K."/>
            <person name="Hainaut M."/>
            <person name="Henrissat B."/>
            <person name="Grigoriev I.V."/>
            <person name="Spatafora J.W."/>
            <person name="Aime M.C."/>
        </authorList>
    </citation>
    <scope>NUCLEOTIDE SEQUENCE [LARGE SCALE GENOMIC DNA]</scope>
    <source>
        <strain evidence="1 2">SA 807</strain>
    </source>
</reference>
<sequence length="2079" mass="221082">MSSSSSLGAGRSSHDHPTADRSPYHLHQHQHQHHHHQQQQQRQQQEQQNLQHHQHPSPHRHQPEEQLRTPSLSQVPSEPASRIPSTNHSESRIQPSRPSLGSSSNDGGGGGGIGFKQNNKGSSSSKSNFSKRLSLKRPDTASTTSSFSSASADLRNSPSSSSHAYASASPSSSTSSVASTLAPHSARSPNSARIGRSFEALLASDETYVLQETVDIAKNPHDRLRERESEQPMFSSSSSSSSLSSGKRVVLGKKPKWEEEQVYDYNRLTASATTGRAKLMYDDEDIDFVRTPTLNSTPRLPSQPIRPPKAVDRSASPSVAPSSRRPSASRAGGQGRLSPSAPRDFDDLDLTDDEKDRRRSMLRTGGTASSPDLKTLVSRKAQAAQSTTFSSADGSHANNVDPSQKGGLTSPPSSSSAKNSTLSSSGSDPPQARRSQTSSSGASSGPLASSETGAGAFYSQASSNGHGRSNGDSSASRPRSRTYGTQDAGKPYSAPRPNGHQAVKFPIRHNVEVEADRETQASGSSSISASKLGLGESVSLADEVSMNSPNPADSMNGGGTFRERMKKTSGFLKKFRGDGASAERRDRAKREKASKGQAVGPSSARNASTKSLVRKESHTSLGSEDGSTLTHGSHSSAGGSGRHTQGFVSSGEVPVPSIPPRYARSRVPAQGLGSAPPSSDPPAPTASESSSSGGHANGLGPPPPPAKARSSSRVPSAPAEVSAPSSSTSAISLPQRSSSHGNERRGDSQLAASDSSSTGGELRLALKNWEHEMDDALKGAAQDLEKKTEFKPKAAWGPSPRLPDLDLVRLKERNGSFMGDEDDVVIPTSKRQSGGTGGSNSLPSTPTPDYLGRTAQKERTLGAAAAQRSATYGYSGDRRAKMNAAANFDHDRGQSPREAAGLGIGIPRRGDNHSDPSNNPSALLGLQRTNTSASAVSEPSASSSSRYDRDARREFGEANISPSPKLPVHHAASPLMVNDNEFLPRPHSADDTPKSSRRGSNDSSRHVFQPKLKSRRGTQSGASLASVKSFETAVEGSKTPGLENKSSFFYDSVTGMDAQQDPLWMDKSISGDASFQEPSSPSRKGDDPDTDGADEYIEPEQSIRLITRPTNGFGEIVEDLATPTDAPTMRVEDLETGRLTPSHLAGGSVRGGSGLETITEGTRPRDASTTKALKSLQPNDRRGNRVSMQASTPGSNGAAASPAASVGSWKVSPAAGKQSFDAASSSAHDHDYAGSAGGHSSSGERGTELATRCWNEDESFLRKEKIAEWLGGIGLVNKAARTAYFSHFDFSGLRVDIAFRKLCDKLFLKAETQQVDRILNAFSQRYYECNRDSILTSPDIVHSIVFSLLLLNTDLHVADIQDRMTRAQFTRNTLAAIQEQQAIEAATPSHLQIDDGRSSYSANADANSNQSMDIVREGAVTPSGSGSTVGLAAHGSMSTRSRPSRSGSIQSHVSSTRTTTANDHSPSPSHSPSHNVSADEIASPRPSTATLHSDGRHGNVHHADATLRAHPRSWETEIEGLLKEIYAAVKNDQIRLPSSDAHGRNANGLSPSLGTGARKKGGATNGSDRVAALKRGSIRGLQGLLGGTQSNPYYTEPSSSSTNIATNNPRNFGEGWLHASNGGTSSSVSSQASQSAPATIGFASTLTSTIIREAQEEDAAPSVSSIVEEPEDDELALMGPPWAKEGSLTRKHYWEGPGKRAKDKNWTDVFVVVQKGVLSMFKFGDTSSSSSKARNQHAGASGTAMGGGNWLSNATNLGEVSLAHTLANALPPPGYNRNRPHVFALTLPGGAVYFFQAGHEDLVHEWVQTCNYWAARQSKEPLPGGVSNMEYGWNKVMPSEDYEELDYDGDETDATSMAPSSSFAVSVSGPPDGSIYNQGGKGYQKQGDNRSIRSGRSGSGRSMRARAGAALYQNWQDAAALVTPSSGGASDGGSSMYNSPGNFSSPAPSIFSNGGHGSATTHANERMFINEWKAPAAPSMPSTLKEEDQLERCLRHMALIESELTCHNELRQPMLQLYSPKGQNYTKALSNWERKSNHLLQELIKYQSYVESLKNSVKLRAERRGLKEVDSMIRRADEV</sequence>
<dbReference type="Proteomes" id="UP000245626">
    <property type="component" value="Unassembled WGS sequence"/>
</dbReference>
<accession>A0ACD0NQE7</accession>
<dbReference type="EMBL" id="KZ820283">
    <property type="protein sequence ID" value="PWN48028.1"/>
    <property type="molecule type" value="Genomic_DNA"/>
</dbReference>
<protein>
    <submittedName>
        <fullName evidence="1">Uncharacterized protein</fullName>
    </submittedName>
</protein>